<dbReference type="InterPro" id="IPR020095">
    <property type="entry name" value="PsdUridine_synth_TruA_C"/>
</dbReference>
<dbReference type="CDD" id="cd02570">
    <property type="entry name" value="PseudoU_synth_EcTruA"/>
    <property type="match status" value="1"/>
</dbReference>
<dbReference type="NCBIfam" id="TIGR00071">
    <property type="entry name" value="hisT_truA"/>
    <property type="match status" value="1"/>
</dbReference>
<gene>
    <name evidence="4 7" type="primary">truA</name>
    <name evidence="7" type="ORF">GCM10008935_27830</name>
</gene>
<keyword evidence="8" id="KW-1185">Reference proteome</keyword>
<dbReference type="PIRSF" id="PIRSF001430">
    <property type="entry name" value="tRNA_psdUrid_synth"/>
    <property type="match status" value="1"/>
</dbReference>
<feature type="binding site" evidence="4">
    <location>
        <position position="110"/>
    </location>
    <ligand>
        <name>substrate</name>
    </ligand>
</feature>
<dbReference type="Pfam" id="PF01416">
    <property type="entry name" value="PseudoU_synth_1"/>
    <property type="match status" value="2"/>
</dbReference>
<evidence type="ECO:0000256" key="3">
    <source>
        <dbReference type="ARBA" id="ARBA00023235"/>
    </source>
</evidence>
<sequence length="245" mass="28202">MERIKIHFAYDGTDFAGYQVQLEKRTVQLVIEQALAKIHRQDIKVFTSGRTDSGVHAIDQVIHFNTPLTLDCSAWRNALQTLLPIDIQIKHVEKVDESFHARKSAKEKIYRYQIINQREYDLFKRMYEWHVIKPINIDQVKIAAKRIEGTHDFTAFSASKSNVKGDKTRTIHAIDVLEEFGRIVIEVRGDGFLTHMVRIIVGTLVEIGIGRRDQSCIDRAFATLDRQVVGLTAPSHGLYLWKVVY</sequence>
<comment type="function">
    <text evidence="4">Formation of pseudouridine at positions 38, 39 and 40 in the anticodon stem and loop of transfer RNAs.</text>
</comment>
<feature type="domain" description="Pseudouridine synthase I TruA alpha/beta" evidence="6">
    <location>
        <begin position="143"/>
        <end position="245"/>
    </location>
</feature>
<dbReference type="InterPro" id="IPR001406">
    <property type="entry name" value="PsdUridine_synth_TruA"/>
</dbReference>
<evidence type="ECO:0000256" key="2">
    <source>
        <dbReference type="ARBA" id="ARBA00022694"/>
    </source>
</evidence>
<dbReference type="HAMAP" id="MF_00171">
    <property type="entry name" value="TruA"/>
    <property type="match status" value="1"/>
</dbReference>
<dbReference type="Gene3D" id="3.30.70.580">
    <property type="entry name" value="Pseudouridine synthase I, catalytic domain, N-terminal subdomain"/>
    <property type="match status" value="1"/>
</dbReference>
<dbReference type="PANTHER" id="PTHR11142">
    <property type="entry name" value="PSEUDOURIDYLATE SYNTHASE"/>
    <property type="match status" value="1"/>
</dbReference>
<evidence type="ECO:0000256" key="4">
    <source>
        <dbReference type="HAMAP-Rule" id="MF_00171"/>
    </source>
</evidence>
<keyword evidence="3 4" id="KW-0413">Isomerase</keyword>
<dbReference type="PANTHER" id="PTHR11142:SF0">
    <property type="entry name" value="TRNA PSEUDOURIDINE SYNTHASE-LIKE 1"/>
    <property type="match status" value="1"/>
</dbReference>
<dbReference type="InterPro" id="IPR020097">
    <property type="entry name" value="PsdUridine_synth_TruA_a/b_dom"/>
</dbReference>
<dbReference type="RefSeq" id="WP_343784581.1">
    <property type="nucleotide sequence ID" value="NZ_BAAACZ010000028.1"/>
</dbReference>
<comment type="caution">
    <text evidence="7">The sequence shown here is derived from an EMBL/GenBank/DDBJ whole genome shotgun (WGS) entry which is preliminary data.</text>
</comment>
<reference evidence="8" key="1">
    <citation type="journal article" date="2019" name="Int. J. Syst. Evol. Microbiol.">
        <title>The Global Catalogue of Microorganisms (GCM) 10K type strain sequencing project: providing services to taxonomists for standard genome sequencing and annotation.</title>
        <authorList>
            <consortium name="The Broad Institute Genomics Platform"/>
            <consortium name="The Broad Institute Genome Sequencing Center for Infectious Disease"/>
            <person name="Wu L."/>
            <person name="Ma J."/>
        </authorList>
    </citation>
    <scope>NUCLEOTIDE SEQUENCE [LARGE SCALE GENOMIC DNA]</scope>
    <source>
        <strain evidence="8">JCM 14193</strain>
    </source>
</reference>
<feature type="domain" description="Pseudouridine synthase I TruA alpha/beta" evidence="6">
    <location>
        <begin position="9"/>
        <end position="102"/>
    </location>
</feature>
<comment type="subunit">
    <text evidence="4">Homodimer.</text>
</comment>
<dbReference type="EMBL" id="BAAACZ010000028">
    <property type="protein sequence ID" value="GAA0470365.1"/>
    <property type="molecule type" value="Genomic_DNA"/>
</dbReference>
<comment type="similarity">
    <text evidence="1 4 5">Belongs to the tRNA pseudouridine synthase TruA family.</text>
</comment>
<evidence type="ECO:0000313" key="8">
    <source>
        <dbReference type="Proteomes" id="UP001500740"/>
    </source>
</evidence>
<accession>A0ABP3K319</accession>
<organism evidence="7 8">
    <name type="scientific">Alkalibacillus silvisoli</name>
    <dbReference type="NCBI Taxonomy" id="392823"/>
    <lineage>
        <taxon>Bacteria</taxon>
        <taxon>Bacillati</taxon>
        <taxon>Bacillota</taxon>
        <taxon>Bacilli</taxon>
        <taxon>Bacillales</taxon>
        <taxon>Bacillaceae</taxon>
        <taxon>Alkalibacillus</taxon>
    </lineage>
</organism>
<comment type="catalytic activity">
    <reaction evidence="4 5">
        <text>uridine(38/39/40) in tRNA = pseudouridine(38/39/40) in tRNA</text>
        <dbReference type="Rhea" id="RHEA:22376"/>
        <dbReference type="Rhea" id="RHEA-COMP:10085"/>
        <dbReference type="Rhea" id="RHEA-COMP:10087"/>
        <dbReference type="ChEBI" id="CHEBI:65314"/>
        <dbReference type="ChEBI" id="CHEBI:65315"/>
        <dbReference type="EC" id="5.4.99.12"/>
    </reaction>
</comment>
<comment type="caution">
    <text evidence="4">Lacks conserved residue(s) required for the propagation of feature annotation.</text>
</comment>
<feature type="active site" description="Nucleophile" evidence="4">
    <location>
        <position position="52"/>
    </location>
</feature>
<dbReference type="Gene3D" id="3.30.70.660">
    <property type="entry name" value="Pseudouridine synthase I, catalytic domain, C-terminal subdomain"/>
    <property type="match status" value="1"/>
</dbReference>
<keyword evidence="2 4" id="KW-0819">tRNA processing</keyword>
<protein>
    <recommendedName>
        <fullName evidence="4">tRNA pseudouridine synthase A</fullName>
        <ecNumber evidence="4">5.4.99.12</ecNumber>
    </recommendedName>
    <alternativeName>
        <fullName evidence="4">tRNA pseudouridine(38-40) synthase</fullName>
    </alternativeName>
    <alternativeName>
        <fullName evidence="4">tRNA pseudouridylate synthase I</fullName>
    </alternativeName>
    <alternativeName>
        <fullName evidence="4">tRNA-uridine isomerase I</fullName>
    </alternativeName>
</protein>
<evidence type="ECO:0000259" key="6">
    <source>
        <dbReference type="Pfam" id="PF01416"/>
    </source>
</evidence>
<proteinExistence type="inferred from homology"/>
<evidence type="ECO:0000256" key="1">
    <source>
        <dbReference type="ARBA" id="ARBA00009375"/>
    </source>
</evidence>
<evidence type="ECO:0000256" key="5">
    <source>
        <dbReference type="RuleBase" id="RU003792"/>
    </source>
</evidence>
<dbReference type="InterPro" id="IPR020094">
    <property type="entry name" value="TruA/RsuA/RluB/E/F_N"/>
</dbReference>
<name>A0ABP3K319_9BACI</name>
<dbReference type="SUPFAM" id="SSF55120">
    <property type="entry name" value="Pseudouridine synthase"/>
    <property type="match status" value="1"/>
</dbReference>
<evidence type="ECO:0000313" key="7">
    <source>
        <dbReference type="EMBL" id="GAA0470365.1"/>
    </source>
</evidence>
<dbReference type="EC" id="5.4.99.12" evidence="4"/>
<dbReference type="Proteomes" id="UP001500740">
    <property type="component" value="Unassembled WGS sequence"/>
</dbReference>
<dbReference type="InterPro" id="IPR020103">
    <property type="entry name" value="PsdUridine_synth_cat_dom_sf"/>
</dbReference>